<gene>
    <name evidence="1" type="ORF">SISSUDRAFT_1055467</name>
</gene>
<evidence type="ECO:0000313" key="2">
    <source>
        <dbReference type="Proteomes" id="UP000076798"/>
    </source>
</evidence>
<dbReference type="Proteomes" id="UP000076798">
    <property type="component" value="Unassembled WGS sequence"/>
</dbReference>
<accession>A0A165XRT5</accession>
<dbReference type="EMBL" id="KV428328">
    <property type="protein sequence ID" value="KZT32477.1"/>
    <property type="molecule type" value="Genomic_DNA"/>
</dbReference>
<evidence type="ECO:0000313" key="1">
    <source>
        <dbReference type="EMBL" id="KZT32477.1"/>
    </source>
</evidence>
<reference evidence="1 2" key="1">
    <citation type="journal article" date="2016" name="Mol. Biol. Evol.">
        <title>Comparative Genomics of Early-Diverging Mushroom-Forming Fungi Provides Insights into the Origins of Lignocellulose Decay Capabilities.</title>
        <authorList>
            <person name="Nagy L.G."/>
            <person name="Riley R."/>
            <person name="Tritt A."/>
            <person name="Adam C."/>
            <person name="Daum C."/>
            <person name="Floudas D."/>
            <person name="Sun H."/>
            <person name="Yadav J.S."/>
            <person name="Pangilinan J."/>
            <person name="Larsson K.H."/>
            <person name="Matsuura K."/>
            <person name="Barry K."/>
            <person name="Labutti K."/>
            <person name="Kuo R."/>
            <person name="Ohm R.A."/>
            <person name="Bhattacharya S.S."/>
            <person name="Shirouzu T."/>
            <person name="Yoshinaga Y."/>
            <person name="Martin F.M."/>
            <person name="Grigoriev I.V."/>
            <person name="Hibbett D.S."/>
        </authorList>
    </citation>
    <scope>NUCLEOTIDE SEQUENCE [LARGE SCALE GENOMIC DNA]</scope>
    <source>
        <strain evidence="1 2">HHB10207 ss-3</strain>
    </source>
</reference>
<sequence>MARWRVGHNRGNKDRRIHKVRITMISIWALNCCRWSIDLSPGEKIYLRTYVRSYCAKDMGDFFLGSALSLAKDFGIAVHSLRLVSRAGFYINASLAVLEHSTVYYFAYPPNLDGSVPDPPGLWSLCPYPLCSKCHLHADVAQVCFHLEPLVDHERIIKPILAVLQDLESHGFVPVPDISYGSDPPFASITEVSEQQAPPSTVARRPKKRFGDVLLAAFSQKRKTS</sequence>
<protein>
    <submittedName>
        <fullName evidence="1">Uncharacterized protein</fullName>
    </submittedName>
</protein>
<proteinExistence type="predicted"/>
<dbReference type="AlphaFoldDB" id="A0A165XRT5"/>
<keyword evidence="2" id="KW-1185">Reference proteome</keyword>
<name>A0A165XRT5_9AGAM</name>
<organism evidence="1 2">
    <name type="scientific">Sistotremastrum suecicum HHB10207 ss-3</name>
    <dbReference type="NCBI Taxonomy" id="1314776"/>
    <lineage>
        <taxon>Eukaryota</taxon>
        <taxon>Fungi</taxon>
        <taxon>Dikarya</taxon>
        <taxon>Basidiomycota</taxon>
        <taxon>Agaricomycotina</taxon>
        <taxon>Agaricomycetes</taxon>
        <taxon>Sistotremastrales</taxon>
        <taxon>Sistotremastraceae</taxon>
        <taxon>Sistotremastrum</taxon>
    </lineage>
</organism>